<dbReference type="RefSeq" id="YP_002048643.1">
    <property type="nucleotide sequence ID" value="NC_011085.3"/>
</dbReference>
<keyword evidence="2" id="KW-1185">Reference proteome</keyword>
<dbReference type="GeneID" id="6492603"/>
<name>B4YQF2_9CAUD</name>
<protein>
    <submittedName>
        <fullName evidence="1">Uncharacterized protein</fullName>
    </submittedName>
</protein>
<dbReference type="EMBL" id="EU652770">
    <property type="protein sequence ID" value="ACF42022.1"/>
    <property type="molecule type" value="Genomic_DNA"/>
</dbReference>
<reference evidence="1 2" key="1">
    <citation type="journal article" date="2010" name="Genomics">
        <title>Identification of lytic bacteriophage MmP1, assigned to a new member of T7-like phages infecting Morganella morganii.</title>
        <authorList>
            <person name="Zhu J."/>
            <person name="Rao X."/>
            <person name="Tan Y."/>
            <person name="Xiong K."/>
            <person name="Hu Z."/>
            <person name="Chen Z."/>
            <person name="Jin X."/>
            <person name="Li S."/>
            <person name="Chen Y."/>
            <person name="Hu F."/>
        </authorList>
    </citation>
    <scope>NUCLEOTIDE SEQUENCE [LARGE SCALE GENOMIC DNA]</scope>
</reference>
<evidence type="ECO:0000313" key="1">
    <source>
        <dbReference type="EMBL" id="ACF42022.1"/>
    </source>
</evidence>
<dbReference type="Proteomes" id="UP000001864">
    <property type="component" value="Segment"/>
</dbReference>
<gene>
    <name evidence="1" type="ORF">MmP1_gp22</name>
</gene>
<proteinExistence type="predicted"/>
<dbReference type="KEGG" id="vg:6492603"/>
<evidence type="ECO:0000313" key="2">
    <source>
        <dbReference type="Proteomes" id="UP000001864"/>
    </source>
</evidence>
<sequence length="75" mass="8373">MKIRFEEPTDQGVLFSIMTGINVDKGLSVGSLYDVTNITETDDGRAVYHFIDDNGEERYTVLKGSLRTFSILPDA</sequence>
<dbReference type="OrthoDB" id="40591at10239"/>
<organism evidence="1 2">
    <name type="scientific">Morganella phage MmP1</name>
    <dbReference type="NCBI Taxonomy" id="526118"/>
    <lineage>
        <taxon>Viruses</taxon>
        <taxon>Duplodnaviria</taxon>
        <taxon>Heunggongvirae</taxon>
        <taxon>Uroviricota</taxon>
        <taxon>Caudoviricetes</taxon>
        <taxon>Autographivirales</taxon>
        <taxon>Autotranscriptaviridae</taxon>
        <taxon>Studiervirinae</taxon>
        <taxon>Minipunavirus</taxon>
        <taxon>Minipunavirus MmP1</taxon>
    </lineage>
</organism>
<accession>B4YQF2</accession>